<dbReference type="Proteomes" id="UP000072189">
    <property type="component" value="Unassembled WGS sequence"/>
</dbReference>
<keyword evidence="2" id="KW-0472">Membrane</keyword>
<proteinExistence type="predicted"/>
<name>A0A147F690_MICTE</name>
<keyword evidence="2" id="KW-0812">Transmembrane</keyword>
<organism evidence="3 4">
    <name type="scientific">Microbacterium testaceum</name>
    <name type="common">Aureobacterium testaceum</name>
    <name type="synonym">Brevibacterium testaceum</name>
    <dbReference type="NCBI Taxonomy" id="2033"/>
    <lineage>
        <taxon>Bacteria</taxon>
        <taxon>Bacillati</taxon>
        <taxon>Actinomycetota</taxon>
        <taxon>Actinomycetes</taxon>
        <taxon>Micrococcales</taxon>
        <taxon>Microbacteriaceae</taxon>
        <taxon>Microbacterium</taxon>
    </lineage>
</organism>
<keyword evidence="2" id="KW-1133">Transmembrane helix</keyword>
<evidence type="ECO:0000256" key="1">
    <source>
        <dbReference type="SAM" id="MobiDB-lite"/>
    </source>
</evidence>
<protein>
    <submittedName>
        <fullName evidence="3">Uncharacterized protein</fullName>
    </submittedName>
</protein>
<evidence type="ECO:0000256" key="2">
    <source>
        <dbReference type="SAM" id="Phobius"/>
    </source>
</evidence>
<comment type="caution">
    <text evidence="3">The sequence shown here is derived from an EMBL/GenBank/DDBJ whole genome shotgun (WGS) entry which is preliminary data.</text>
</comment>
<feature type="region of interest" description="Disordered" evidence="1">
    <location>
        <begin position="89"/>
        <end position="112"/>
    </location>
</feature>
<dbReference type="AlphaFoldDB" id="A0A147F690"/>
<evidence type="ECO:0000313" key="3">
    <source>
        <dbReference type="EMBL" id="KTS10800.1"/>
    </source>
</evidence>
<feature type="non-terminal residue" evidence="3">
    <location>
        <position position="1"/>
    </location>
</feature>
<sequence length="231" mass="24340">GTHPDAHPSGLSSRTRLLITLLAVFIGIPAVLFAWIGGVLLADAWELEMSSTQVLAWILAALAGVVVWPVALRRLRRELWNRQYGAEVPAPGSGHPERAAASRPRDSRALPAPSTGEAIVRSVIVVLGAIGIIALSGPLDIVAAVSSAGATVAIGPRENGLLLQLVAVIVILALAAPSFLLTQRALRRMAADDPRRAAVEDRQNWHFAAATAWVVSLLVGYLLSLAALITM</sequence>
<feature type="transmembrane region" description="Helical" evidence="2">
    <location>
        <begin position="118"/>
        <end position="141"/>
    </location>
</feature>
<dbReference type="PATRIC" id="fig|2033.7.peg.3064"/>
<feature type="transmembrane region" description="Helical" evidence="2">
    <location>
        <begin position="17"/>
        <end position="42"/>
    </location>
</feature>
<feature type="compositionally biased region" description="Basic and acidic residues" evidence="1">
    <location>
        <begin position="95"/>
        <end position="108"/>
    </location>
</feature>
<gene>
    <name evidence="3" type="ORF">RSA3_11395</name>
</gene>
<evidence type="ECO:0000313" key="4">
    <source>
        <dbReference type="Proteomes" id="UP000072189"/>
    </source>
</evidence>
<feature type="transmembrane region" description="Helical" evidence="2">
    <location>
        <begin position="161"/>
        <end position="181"/>
    </location>
</feature>
<accession>A0A147F690</accession>
<reference evidence="3 4" key="1">
    <citation type="journal article" date="2016" name="Front. Microbiol.">
        <title>Genomic Resource of Rice Seed Associated Bacteria.</title>
        <authorList>
            <person name="Midha S."/>
            <person name="Bansal K."/>
            <person name="Sharma S."/>
            <person name="Kumar N."/>
            <person name="Patil P.P."/>
            <person name="Chaudhry V."/>
            <person name="Patil P.B."/>
        </authorList>
    </citation>
    <scope>NUCLEOTIDE SEQUENCE [LARGE SCALE GENOMIC DNA]</scope>
    <source>
        <strain evidence="3 4">RSA3</strain>
    </source>
</reference>
<feature type="transmembrane region" description="Helical" evidence="2">
    <location>
        <begin position="54"/>
        <end position="72"/>
    </location>
</feature>
<feature type="transmembrane region" description="Helical" evidence="2">
    <location>
        <begin position="205"/>
        <end position="229"/>
    </location>
</feature>
<dbReference type="EMBL" id="LDRV01000071">
    <property type="protein sequence ID" value="KTS10800.1"/>
    <property type="molecule type" value="Genomic_DNA"/>
</dbReference>
<dbReference type="RefSeq" id="WP_058614429.1">
    <property type="nucleotide sequence ID" value="NZ_LDRV01000071.1"/>
</dbReference>